<keyword evidence="3" id="KW-1185">Reference proteome</keyword>
<dbReference type="AlphaFoldDB" id="A0A8J5RXQ4"/>
<dbReference type="Proteomes" id="UP000729402">
    <property type="component" value="Unassembled WGS sequence"/>
</dbReference>
<evidence type="ECO:0000313" key="2">
    <source>
        <dbReference type="EMBL" id="KAG8051220.1"/>
    </source>
</evidence>
<feature type="region of interest" description="Disordered" evidence="1">
    <location>
        <begin position="1"/>
        <end position="46"/>
    </location>
</feature>
<gene>
    <name evidence="2" type="ORF">GUJ93_ZPchr0009g914</name>
</gene>
<dbReference type="EMBL" id="JAAALK010000289">
    <property type="protein sequence ID" value="KAG8051220.1"/>
    <property type="molecule type" value="Genomic_DNA"/>
</dbReference>
<feature type="compositionally biased region" description="Basic and acidic residues" evidence="1">
    <location>
        <begin position="19"/>
        <end position="28"/>
    </location>
</feature>
<reference evidence="2" key="1">
    <citation type="journal article" date="2021" name="bioRxiv">
        <title>Whole Genome Assembly and Annotation of Northern Wild Rice, Zizania palustris L., Supports a Whole Genome Duplication in the Zizania Genus.</title>
        <authorList>
            <person name="Haas M."/>
            <person name="Kono T."/>
            <person name="Macchietto M."/>
            <person name="Millas R."/>
            <person name="McGilp L."/>
            <person name="Shao M."/>
            <person name="Duquette J."/>
            <person name="Hirsch C.N."/>
            <person name="Kimball J."/>
        </authorList>
    </citation>
    <scope>NUCLEOTIDE SEQUENCE</scope>
    <source>
        <tissue evidence="2">Fresh leaf tissue</tissue>
    </source>
</reference>
<protein>
    <submittedName>
        <fullName evidence="2">Uncharacterized protein</fullName>
    </submittedName>
</protein>
<organism evidence="2 3">
    <name type="scientific">Zizania palustris</name>
    <name type="common">Northern wild rice</name>
    <dbReference type="NCBI Taxonomy" id="103762"/>
    <lineage>
        <taxon>Eukaryota</taxon>
        <taxon>Viridiplantae</taxon>
        <taxon>Streptophyta</taxon>
        <taxon>Embryophyta</taxon>
        <taxon>Tracheophyta</taxon>
        <taxon>Spermatophyta</taxon>
        <taxon>Magnoliopsida</taxon>
        <taxon>Liliopsida</taxon>
        <taxon>Poales</taxon>
        <taxon>Poaceae</taxon>
        <taxon>BOP clade</taxon>
        <taxon>Oryzoideae</taxon>
        <taxon>Oryzeae</taxon>
        <taxon>Zizaniinae</taxon>
        <taxon>Zizania</taxon>
    </lineage>
</organism>
<sequence>MWEGGRVWLRASGAGGDPSDGRPARDGDSMAAGGDPRENEAGWRRYGCRQDGGGRVAAVVVAEGTRRGNAAWLRLRELRMELAS</sequence>
<comment type="caution">
    <text evidence="2">The sequence shown here is derived from an EMBL/GenBank/DDBJ whole genome shotgun (WGS) entry which is preliminary data.</text>
</comment>
<evidence type="ECO:0000256" key="1">
    <source>
        <dbReference type="SAM" id="MobiDB-lite"/>
    </source>
</evidence>
<proteinExistence type="predicted"/>
<evidence type="ECO:0000313" key="3">
    <source>
        <dbReference type="Proteomes" id="UP000729402"/>
    </source>
</evidence>
<name>A0A8J5RXQ4_ZIZPA</name>
<reference evidence="2" key="2">
    <citation type="submission" date="2021-02" db="EMBL/GenBank/DDBJ databases">
        <authorList>
            <person name="Kimball J.A."/>
            <person name="Haas M.W."/>
            <person name="Macchietto M."/>
            <person name="Kono T."/>
            <person name="Duquette J."/>
            <person name="Shao M."/>
        </authorList>
    </citation>
    <scope>NUCLEOTIDE SEQUENCE</scope>
    <source>
        <tissue evidence="2">Fresh leaf tissue</tissue>
    </source>
</reference>
<accession>A0A8J5RXQ4</accession>